<feature type="region of interest" description="Disordered" evidence="1">
    <location>
        <begin position="1"/>
        <end position="22"/>
    </location>
</feature>
<proteinExistence type="predicted"/>
<comment type="caution">
    <text evidence="3">The sequence shown here is derived from an EMBL/GenBank/DDBJ whole genome shotgun (WGS) entry which is preliminary data.</text>
</comment>
<feature type="transmembrane region" description="Helical" evidence="2">
    <location>
        <begin position="1226"/>
        <end position="1247"/>
    </location>
</feature>
<evidence type="ECO:0000256" key="1">
    <source>
        <dbReference type="SAM" id="MobiDB-lite"/>
    </source>
</evidence>
<accession>A0A9W7CJR8</accession>
<evidence type="ECO:0000256" key="2">
    <source>
        <dbReference type="SAM" id="Phobius"/>
    </source>
</evidence>
<keyword evidence="2" id="KW-0472">Membrane</keyword>
<dbReference type="SUPFAM" id="SSF55961">
    <property type="entry name" value="Bet v1-like"/>
    <property type="match status" value="2"/>
</dbReference>
<organism evidence="3 4">
    <name type="scientific">Triparma verrucosa</name>
    <dbReference type="NCBI Taxonomy" id="1606542"/>
    <lineage>
        <taxon>Eukaryota</taxon>
        <taxon>Sar</taxon>
        <taxon>Stramenopiles</taxon>
        <taxon>Ochrophyta</taxon>
        <taxon>Bolidophyceae</taxon>
        <taxon>Parmales</taxon>
        <taxon>Triparmaceae</taxon>
        <taxon>Triparma</taxon>
    </lineage>
</organism>
<reference evidence="4" key="1">
    <citation type="journal article" date="2023" name="Commun. Biol.">
        <title>Genome analysis of Parmales, the sister group of diatoms, reveals the evolutionary specialization of diatoms from phago-mixotrophs to photoautotrophs.</title>
        <authorList>
            <person name="Ban H."/>
            <person name="Sato S."/>
            <person name="Yoshikawa S."/>
            <person name="Yamada K."/>
            <person name="Nakamura Y."/>
            <person name="Ichinomiya M."/>
            <person name="Sato N."/>
            <person name="Blanc-Mathieu R."/>
            <person name="Endo H."/>
            <person name="Kuwata A."/>
            <person name="Ogata H."/>
        </authorList>
    </citation>
    <scope>NUCLEOTIDE SEQUENCE [LARGE SCALE GENOMIC DNA]</scope>
    <source>
        <strain evidence="4">NIES 3699</strain>
    </source>
</reference>
<keyword evidence="2" id="KW-1133">Transmembrane helix</keyword>
<dbReference type="Proteomes" id="UP001165160">
    <property type="component" value="Unassembled WGS sequence"/>
</dbReference>
<keyword evidence="2" id="KW-0812">Transmembrane</keyword>
<gene>
    <name evidence="3" type="ORF">TrVE_jg8426</name>
</gene>
<feature type="transmembrane region" description="Helical" evidence="2">
    <location>
        <begin position="1035"/>
        <end position="1055"/>
    </location>
</feature>
<keyword evidence="4" id="KW-1185">Reference proteome</keyword>
<dbReference type="EMBL" id="BRXX01000365">
    <property type="protein sequence ID" value="GMI07476.1"/>
    <property type="molecule type" value="Genomic_DNA"/>
</dbReference>
<sequence>MSIPTSPKASNADNNPNSPKSIIISSTEIPNLTKVDVHADIHTTPHELKNVLLSEFDDSPKHHLDQKLLPTQPSAAATVLFTINKEMKGAISMALALEVIEDEADEITIRAESIDNDDKRTSLILKDALFILRPQTFGRTELVISAQMTARFLALTPQHGTPLTRKSLTSSRQTIVRAPKKLSAEKLLDTFITALQNRYRNDKAIDERRTAEFLRSIDTAPPLTENESELIERAIALDAQMADAKRLPTPKEDRVETYLKWKEGTNVAVARCAALIDVNVRTFLAEIWVLGTYEKMKLHKIENKGCPRKVWEKIDGSRGLLYVTGVKFPSGFTNRVFGSWITWQRRVKADGREYFIVGFEDSLKYDGSRPDLEELSDSKNFVTGHSSGVHIIEEVTPNTCRFTRTQFVDLRVPFPRPIMEVLAGVQFQWSYQLQEKFLRNAKEVDNETLTHTAKELLGSRTLTAEQETLFNSCAALKRSNNNKWVSLKSPNEEVKMWMGTPKSSESSDVKISIRTGKAEGVVDCSAAQVAAWIKDFNSRENLRKSNESGLDVGRRLVDSKTNEITVAMVKQFPFPFRHREFKLRDVFKVDENGDCLIAIKSVNDIEVDYGASVGRTVLAQLTSFWRISNLPVRESGFQQCRITLLQHINAGGRIPDWIINIKIPESLEPLELAMNKFRRDDEFDKVEINSMTKIMKNGNQEVYSAEELALVDRGIKSFEAFKSLIDSNQYKVIYADDPFVAVKTAHVDNESVVSGQISATMDFLDKKNVVHEFKNKMFLHKVDDDTVIIASEPLEMSAGSTKYAIRLRRNGLRPSHTRADLAVEVSLESKSKHGKLLKANVLSLLNEFSRMAIYFHRQMPVDEFEADDGRSLAHDILWLDNLKTRQERLAIVSTSSKALKELEEKYPWFRIMMEKVIEGKLHMNRPVKSKLVAVTESDARHLGKNLIPALRSKKKAETGLDQWTIQNRAIKELLEEHGFLQAFFLTISKGVVRTAAWGLLWRVIVGAVLSVTDLATDITVLVDFYVNSRTEYFEAALMSIVASFLLFLLIVYLQYGKTGWRRILKETAIVLVGMKAPWDAYKVAKGEEKEQGTTLDPLMEMTFNKAAELAAEAIPSVLIQISAIIDDPNDPSKMVLFSVIISALTTGFTSAQISYDFDTDPAKRIQSPDFYGYVPDNPRKRTIIFFALVLMPSFQLLMKGLCFVLLARVSAAYVYAYILADLSLFLALKLSVMLTLGFVLTFLMFIFNINKKFISTFFSVETGSQMTQRKFFEATDASEKAKAVFGSNYFVWMPIRKDVKLWIDVNWIIWNDDRPIWLTDEMHSRIVTDMKKIRKHEGENGKIVPEGSMRSNVSELEFSKGRGISAQLSNVRMTG</sequence>
<protein>
    <submittedName>
        <fullName evidence="3">Uncharacterized protein</fullName>
    </submittedName>
</protein>
<dbReference type="Gene3D" id="3.30.530.20">
    <property type="match status" value="2"/>
</dbReference>
<feature type="transmembrane region" description="Helical" evidence="2">
    <location>
        <begin position="1183"/>
        <end position="1206"/>
    </location>
</feature>
<dbReference type="InterPro" id="IPR023393">
    <property type="entry name" value="START-like_dom_sf"/>
</dbReference>
<feature type="compositionally biased region" description="Polar residues" evidence="1">
    <location>
        <begin position="1"/>
        <end position="13"/>
    </location>
</feature>
<name>A0A9W7CJR8_9STRA</name>
<evidence type="ECO:0000313" key="3">
    <source>
        <dbReference type="EMBL" id="GMI07476.1"/>
    </source>
</evidence>
<evidence type="ECO:0000313" key="4">
    <source>
        <dbReference type="Proteomes" id="UP001165160"/>
    </source>
</evidence>